<dbReference type="Proteomes" id="UP000790787">
    <property type="component" value="Chromosome 7"/>
</dbReference>
<reference evidence="1" key="1">
    <citation type="journal article" date="2014" name="Nat. Commun.">
        <title>The tobacco genome sequence and its comparison with those of tomato and potato.</title>
        <authorList>
            <person name="Sierro N."/>
            <person name="Battey J.N."/>
            <person name="Ouadi S."/>
            <person name="Bakaher N."/>
            <person name="Bovet L."/>
            <person name="Willig A."/>
            <person name="Goepfert S."/>
            <person name="Peitsch M.C."/>
            <person name="Ivanov N.V."/>
        </authorList>
    </citation>
    <scope>NUCLEOTIDE SEQUENCE [LARGE SCALE GENOMIC DNA]</scope>
</reference>
<name>A0AC58RMA8_TOBAC</name>
<evidence type="ECO:0000313" key="2">
    <source>
        <dbReference type="RefSeq" id="XP_075073866.1"/>
    </source>
</evidence>
<proteinExistence type="predicted"/>
<keyword evidence="1" id="KW-1185">Reference proteome</keyword>
<reference evidence="2" key="2">
    <citation type="submission" date="2025-08" db="UniProtKB">
        <authorList>
            <consortium name="RefSeq"/>
        </authorList>
    </citation>
    <scope>IDENTIFICATION</scope>
    <source>
        <tissue evidence="2">Leaf</tissue>
    </source>
</reference>
<dbReference type="RefSeq" id="XP_075073866.1">
    <property type="nucleotide sequence ID" value="XM_075217765.1"/>
</dbReference>
<accession>A0AC58RMA8</accession>
<gene>
    <name evidence="2" type="primary">LOC107819835</name>
</gene>
<protein>
    <submittedName>
        <fullName evidence="2">Uncharacterized protein LOC107819835 isoform X3</fullName>
    </submittedName>
</protein>
<sequence>MMRLKGRSFDSFYNLVTNGVLVRVPNAKASRESTDIEVYGMQGIPPDVLAAHYGEEMMRPQQKLPKWTFRHPSMLVVQFQDTLPGHLLVQCHHSIILLCRCLPLVGQSPLGPNLGIHNILLSRFLLLHQWVCRNNHYFLCKM</sequence>
<organism evidence="1 2">
    <name type="scientific">Nicotiana tabacum</name>
    <name type="common">Common tobacco</name>
    <dbReference type="NCBI Taxonomy" id="4097"/>
    <lineage>
        <taxon>Eukaryota</taxon>
        <taxon>Viridiplantae</taxon>
        <taxon>Streptophyta</taxon>
        <taxon>Embryophyta</taxon>
        <taxon>Tracheophyta</taxon>
        <taxon>Spermatophyta</taxon>
        <taxon>Magnoliopsida</taxon>
        <taxon>eudicotyledons</taxon>
        <taxon>Gunneridae</taxon>
        <taxon>Pentapetalae</taxon>
        <taxon>asterids</taxon>
        <taxon>lamiids</taxon>
        <taxon>Solanales</taxon>
        <taxon>Solanaceae</taxon>
        <taxon>Nicotianoideae</taxon>
        <taxon>Nicotianeae</taxon>
        <taxon>Nicotiana</taxon>
    </lineage>
</organism>
<evidence type="ECO:0000313" key="1">
    <source>
        <dbReference type="Proteomes" id="UP000790787"/>
    </source>
</evidence>